<dbReference type="PANTHER" id="PTHR36842">
    <property type="entry name" value="PROTEIN TOLB HOMOLOG"/>
    <property type="match status" value="1"/>
</dbReference>
<accession>A0A382GQY6</accession>
<evidence type="ECO:0008006" key="3">
    <source>
        <dbReference type="Google" id="ProtNLM"/>
    </source>
</evidence>
<evidence type="ECO:0000256" key="1">
    <source>
        <dbReference type="ARBA" id="ARBA00009820"/>
    </source>
</evidence>
<organism evidence="2">
    <name type="scientific">marine metagenome</name>
    <dbReference type="NCBI Taxonomy" id="408172"/>
    <lineage>
        <taxon>unclassified sequences</taxon>
        <taxon>metagenomes</taxon>
        <taxon>ecological metagenomes</taxon>
    </lineage>
</organism>
<dbReference type="PANTHER" id="PTHR36842:SF1">
    <property type="entry name" value="PROTEIN TOLB"/>
    <property type="match status" value="1"/>
</dbReference>
<dbReference type="SUPFAM" id="SSF82171">
    <property type="entry name" value="DPP6 N-terminal domain-like"/>
    <property type="match status" value="1"/>
</dbReference>
<dbReference type="Gene3D" id="2.120.10.30">
    <property type="entry name" value="TolB, C-terminal domain"/>
    <property type="match status" value="2"/>
</dbReference>
<feature type="non-terminal residue" evidence="2">
    <location>
        <position position="421"/>
    </location>
</feature>
<protein>
    <recommendedName>
        <fullName evidence="3">Dipeptidylpeptidase IV N-terminal domain-containing protein</fullName>
    </recommendedName>
</protein>
<dbReference type="AlphaFoldDB" id="A0A382GQY6"/>
<dbReference type="EMBL" id="UINC01056814">
    <property type="protein sequence ID" value="SVB77292.1"/>
    <property type="molecule type" value="Genomic_DNA"/>
</dbReference>
<sequence length="421" mass="45481">MTKLNNGLGFVVLMLLLTLERMRVAWIALLFSSFVSLVMAQADGRVDALRFELDRLGDLVEVRSPRVSPNAKSIVVVVLRPDYEENIYASQLVLVDIDSGIQRVLTGNRSEVSRPRWSPSGTELAFLAKDRANGDPQTQVFVLPIDGGEARVVTSAERGVGFFEWSADGTAIFYTAANASPGGPKGPERHNKSFEVGNHDYLATERPFAIHVWRVSVKGGEAKRINGDDTVFDSGQLGWLTVAADGSAVAFRSFASNRPGDQRTGSLSVIDLASGERRMFGTTLDRVGWGAFSPDGKRLAYCRPDNGVFAYTSHSLYRVPSEGGAGAKISAGVDRSFWGAMWMPDGQSLIAAARDAARDSVWVLPLRGPAQKLDLGELNVSTGFGPADLHVSTNGGVAFIASQADKPNELYWLDSVDATPR</sequence>
<reference evidence="2" key="1">
    <citation type="submission" date="2018-05" db="EMBL/GenBank/DDBJ databases">
        <authorList>
            <person name="Lanie J.A."/>
            <person name="Ng W.-L."/>
            <person name="Kazmierczak K.M."/>
            <person name="Andrzejewski T.M."/>
            <person name="Davidsen T.M."/>
            <person name="Wayne K.J."/>
            <person name="Tettelin H."/>
            <person name="Glass J.I."/>
            <person name="Rusch D."/>
            <person name="Podicherti R."/>
            <person name="Tsui H.-C.T."/>
            <person name="Winkler M.E."/>
        </authorList>
    </citation>
    <scope>NUCLEOTIDE SEQUENCE</scope>
</reference>
<dbReference type="InterPro" id="IPR011659">
    <property type="entry name" value="WD40"/>
</dbReference>
<proteinExistence type="inferred from homology"/>
<name>A0A382GQY6_9ZZZZ</name>
<gene>
    <name evidence="2" type="ORF">METZ01_LOCUS230146</name>
</gene>
<dbReference type="InterPro" id="IPR011042">
    <property type="entry name" value="6-blade_b-propeller_TolB-like"/>
</dbReference>
<comment type="similarity">
    <text evidence="1">Belongs to the TolB family.</text>
</comment>
<evidence type="ECO:0000313" key="2">
    <source>
        <dbReference type="EMBL" id="SVB77292.1"/>
    </source>
</evidence>
<dbReference type="Pfam" id="PF07676">
    <property type="entry name" value="PD40"/>
    <property type="match status" value="1"/>
</dbReference>